<evidence type="ECO:0000313" key="1">
    <source>
        <dbReference type="EMBL" id="SDA94864.1"/>
    </source>
</evidence>
<evidence type="ECO:0000313" key="2">
    <source>
        <dbReference type="Proteomes" id="UP000198756"/>
    </source>
</evidence>
<organism evidence="1 2">
    <name type="scientific">Algoriphagus alkaliphilus</name>
    <dbReference type="NCBI Taxonomy" id="279824"/>
    <lineage>
        <taxon>Bacteria</taxon>
        <taxon>Pseudomonadati</taxon>
        <taxon>Bacteroidota</taxon>
        <taxon>Cytophagia</taxon>
        <taxon>Cytophagales</taxon>
        <taxon>Cyclobacteriaceae</taxon>
        <taxon>Algoriphagus</taxon>
    </lineage>
</organism>
<accession>A0A1G5ZJ92</accession>
<name>A0A1G5ZJ92_9BACT</name>
<reference evidence="2" key="1">
    <citation type="submission" date="2016-10" db="EMBL/GenBank/DDBJ databases">
        <authorList>
            <person name="Varghese N."/>
            <person name="Submissions S."/>
        </authorList>
    </citation>
    <scope>NUCLEOTIDE SEQUENCE [LARGE SCALE GENOMIC DNA]</scope>
    <source>
        <strain evidence="2">DSM 22703</strain>
    </source>
</reference>
<proteinExistence type="predicted"/>
<dbReference type="AlphaFoldDB" id="A0A1G5ZJ92"/>
<gene>
    <name evidence="1" type="ORF">SAMN03080617_03977</name>
</gene>
<dbReference type="EMBL" id="FMXE01000041">
    <property type="protein sequence ID" value="SDA94864.1"/>
    <property type="molecule type" value="Genomic_DNA"/>
</dbReference>
<protein>
    <submittedName>
        <fullName evidence="1">Uncharacterized protein</fullName>
    </submittedName>
</protein>
<dbReference type="STRING" id="279824.SAMN03080617_03977"/>
<sequence length="44" mass="5201">MTKLEMNKEIQQITKRKKVKSIEHLAGKLQADIDPLEVQKRLRN</sequence>
<dbReference type="Proteomes" id="UP000198756">
    <property type="component" value="Unassembled WGS sequence"/>
</dbReference>
<keyword evidence="2" id="KW-1185">Reference proteome</keyword>